<dbReference type="PANTHER" id="PTHR37845:SF1">
    <property type="entry name" value="SEQUENCE ORPHAN"/>
    <property type="match status" value="1"/>
</dbReference>
<keyword evidence="2" id="KW-1185">Reference proteome</keyword>
<dbReference type="OrthoDB" id="275936at2759"/>
<evidence type="ECO:0000313" key="1">
    <source>
        <dbReference type="EMBL" id="PYI02426.1"/>
    </source>
</evidence>
<sequence length="283" mass="31480">MSPDRVNAPSLHTGVWNNNYSRQLAGDFVAGSLSATLIAPIITVIDRSVVERLSSNRSLLSTLRTHAFCSILEPKRFYISRPFFIAWSLYAATYVTANATDTSLSHLPELSEKSTIANIATTFSFLPTYVVNVSLGILKDIRFAQIYGDPNTVHKRHPPIPRAAYMAFLLRDSITISSSFTLAPRMASFIPDWITADLHTKKTVTQLALPVLVQFVNTPFHLIALDLITRPQVATIAERSALIRSGWVQSSSMRAARTLPAFGVGCVVNAELRTFFHEQWMIR</sequence>
<evidence type="ECO:0008006" key="3">
    <source>
        <dbReference type="Google" id="ProtNLM"/>
    </source>
</evidence>
<dbReference type="GO" id="GO:0005739">
    <property type="term" value="C:mitochondrion"/>
    <property type="evidence" value="ECO:0007669"/>
    <property type="project" value="TreeGrafter"/>
</dbReference>
<dbReference type="EMBL" id="KZ826395">
    <property type="protein sequence ID" value="PYI02426.1"/>
    <property type="molecule type" value="Genomic_DNA"/>
</dbReference>
<dbReference type="VEuPathDB" id="FungiDB:BO78DRAFT_472633"/>
<dbReference type="STRING" id="1448318.A0A319DXB5"/>
<dbReference type="AlphaFoldDB" id="A0A319DXB5"/>
<name>A0A319DXB5_ASPSB</name>
<organism evidence="1 2">
    <name type="scientific">Aspergillus sclerotiicarbonarius (strain CBS 121057 / IBT 28362)</name>
    <dbReference type="NCBI Taxonomy" id="1448318"/>
    <lineage>
        <taxon>Eukaryota</taxon>
        <taxon>Fungi</taxon>
        <taxon>Dikarya</taxon>
        <taxon>Ascomycota</taxon>
        <taxon>Pezizomycotina</taxon>
        <taxon>Eurotiomycetes</taxon>
        <taxon>Eurotiomycetidae</taxon>
        <taxon>Eurotiales</taxon>
        <taxon>Aspergillaceae</taxon>
        <taxon>Aspergillus</taxon>
        <taxon>Aspergillus subgen. Circumdati</taxon>
    </lineage>
</organism>
<gene>
    <name evidence="1" type="ORF">BO78DRAFT_472633</name>
</gene>
<proteinExistence type="predicted"/>
<reference evidence="1 2" key="1">
    <citation type="submission" date="2018-02" db="EMBL/GenBank/DDBJ databases">
        <title>The genomes of Aspergillus section Nigri reveals drivers in fungal speciation.</title>
        <authorList>
            <consortium name="DOE Joint Genome Institute"/>
            <person name="Vesth T.C."/>
            <person name="Nybo J."/>
            <person name="Theobald S."/>
            <person name="Brandl J."/>
            <person name="Frisvad J.C."/>
            <person name="Nielsen K.F."/>
            <person name="Lyhne E.K."/>
            <person name="Kogle M.E."/>
            <person name="Kuo A."/>
            <person name="Riley R."/>
            <person name="Clum A."/>
            <person name="Nolan M."/>
            <person name="Lipzen A."/>
            <person name="Salamov A."/>
            <person name="Henrissat B."/>
            <person name="Wiebenga A."/>
            <person name="De vries R.P."/>
            <person name="Grigoriev I.V."/>
            <person name="Mortensen U.H."/>
            <person name="Andersen M.R."/>
            <person name="Baker S.E."/>
        </authorList>
    </citation>
    <scope>NUCLEOTIDE SEQUENCE [LARGE SCALE GENOMIC DNA]</scope>
    <source>
        <strain evidence="1 2">CBS 121057</strain>
    </source>
</reference>
<accession>A0A319DXB5</accession>
<dbReference type="PANTHER" id="PTHR37845">
    <property type="entry name" value="SEQUENCE ORPHAN"/>
    <property type="match status" value="1"/>
</dbReference>
<evidence type="ECO:0000313" key="2">
    <source>
        <dbReference type="Proteomes" id="UP000248423"/>
    </source>
</evidence>
<dbReference type="InterPro" id="IPR038781">
    <property type="entry name" value="C365.16-ike"/>
</dbReference>
<protein>
    <recommendedName>
        <fullName evidence="3">Sequence orphan</fullName>
    </recommendedName>
</protein>
<dbReference type="Proteomes" id="UP000248423">
    <property type="component" value="Unassembled WGS sequence"/>
</dbReference>